<feature type="compositionally biased region" description="Basic residues" evidence="1">
    <location>
        <begin position="305"/>
        <end position="314"/>
    </location>
</feature>
<feature type="region of interest" description="Disordered" evidence="1">
    <location>
        <begin position="273"/>
        <end position="436"/>
    </location>
</feature>
<sequence length="436" mass="47495">MASTPPLQIASTPHTPPTPLHGAAYDYRHTRASSRIAARQAHSTPEGHQRSPRPEARVTTPKSSRQRQTAPGIQSPDSTPRNKESRRVQIISPSSPSSPSTDTRPPKQMARSKAHLQPSASSSTIISDGMLPTPVKTPKKKMVAKANNAARALFQENSDVLGLEPTPRRNRKNKRYNGFSLESFSAEDESRGQIQIFTDSRDTVPQVDHGRSNPFVDHEMSGEASSSQTVAGTSKRRKVSGEKKKVDPQVAAAIQEDEGMVYVFRGKKVYRRFDDEEDEEEEIDEADLGLLEHSPESATKSLKPLTRRSIKPKRLFQSEAQKKARKAQEEEEALTDIEEPTGQNGDAEVSSPGSPSVKTGRSLRSTGKALLFTNEAESSGANASSNKKTSPFDTWPRLKSGGRSSPGGQKGRKRGAPDTADDTGGIAAVESKRTRV</sequence>
<feature type="compositionally biased region" description="Basic and acidic residues" evidence="1">
    <location>
        <begin position="45"/>
        <end position="56"/>
    </location>
</feature>
<feature type="region of interest" description="Disordered" evidence="1">
    <location>
        <begin position="1"/>
        <end position="141"/>
    </location>
</feature>
<dbReference type="AlphaFoldDB" id="A0A0D2CJS0"/>
<dbReference type="HOGENOM" id="CLU_038380_0_0_1"/>
<feature type="compositionally biased region" description="Polar residues" evidence="1">
    <location>
        <begin position="60"/>
        <end position="79"/>
    </location>
</feature>
<feature type="compositionally biased region" description="Polar residues" evidence="1">
    <location>
        <begin position="1"/>
        <end position="13"/>
    </location>
</feature>
<feature type="compositionally biased region" description="Acidic residues" evidence="1">
    <location>
        <begin position="275"/>
        <end position="287"/>
    </location>
</feature>
<keyword evidence="3" id="KW-1185">Reference proteome</keyword>
<accession>A0A0D2CJS0</accession>
<reference evidence="2 3" key="1">
    <citation type="submission" date="2015-01" db="EMBL/GenBank/DDBJ databases">
        <title>The Genome Sequence of Capronia semiimmersa CBS27337.</title>
        <authorList>
            <consortium name="The Broad Institute Genomics Platform"/>
            <person name="Cuomo C."/>
            <person name="de Hoog S."/>
            <person name="Gorbushina A."/>
            <person name="Stielow B."/>
            <person name="Teixiera M."/>
            <person name="Abouelleil A."/>
            <person name="Chapman S.B."/>
            <person name="Priest M."/>
            <person name="Young S.K."/>
            <person name="Wortman J."/>
            <person name="Nusbaum C."/>
            <person name="Birren B."/>
        </authorList>
    </citation>
    <scope>NUCLEOTIDE SEQUENCE [LARGE SCALE GENOMIC DNA]</scope>
    <source>
        <strain evidence="2 3">CBS 27337</strain>
    </source>
</reference>
<feature type="compositionally biased region" description="Polar residues" evidence="1">
    <location>
        <begin position="223"/>
        <end position="232"/>
    </location>
</feature>
<feature type="region of interest" description="Disordered" evidence="1">
    <location>
        <begin position="155"/>
        <end position="176"/>
    </location>
</feature>
<dbReference type="Proteomes" id="UP000054266">
    <property type="component" value="Unassembled WGS sequence"/>
</dbReference>
<feature type="compositionally biased region" description="Polar residues" evidence="1">
    <location>
        <begin position="351"/>
        <end position="365"/>
    </location>
</feature>
<evidence type="ECO:0000313" key="3">
    <source>
        <dbReference type="Proteomes" id="UP000054266"/>
    </source>
</evidence>
<feature type="compositionally biased region" description="Basic and acidic residues" evidence="1">
    <location>
        <begin position="208"/>
        <end position="221"/>
    </location>
</feature>
<dbReference type="EMBL" id="KN846960">
    <property type="protein sequence ID" value="KIW65481.1"/>
    <property type="molecule type" value="Genomic_DNA"/>
</dbReference>
<feature type="region of interest" description="Disordered" evidence="1">
    <location>
        <begin position="197"/>
        <end position="250"/>
    </location>
</feature>
<name>A0A0D2CJS0_9EURO</name>
<feature type="compositionally biased region" description="Acidic residues" evidence="1">
    <location>
        <begin position="329"/>
        <end position="339"/>
    </location>
</feature>
<protein>
    <submittedName>
        <fullName evidence="2">Uncharacterized protein</fullName>
    </submittedName>
</protein>
<gene>
    <name evidence="2" type="ORF">PV04_07738</name>
</gene>
<evidence type="ECO:0000256" key="1">
    <source>
        <dbReference type="SAM" id="MobiDB-lite"/>
    </source>
</evidence>
<organism evidence="2 3">
    <name type="scientific">Phialophora macrospora</name>
    <dbReference type="NCBI Taxonomy" id="1851006"/>
    <lineage>
        <taxon>Eukaryota</taxon>
        <taxon>Fungi</taxon>
        <taxon>Dikarya</taxon>
        <taxon>Ascomycota</taxon>
        <taxon>Pezizomycotina</taxon>
        <taxon>Eurotiomycetes</taxon>
        <taxon>Chaetothyriomycetidae</taxon>
        <taxon>Chaetothyriales</taxon>
        <taxon>Herpotrichiellaceae</taxon>
        <taxon>Phialophora</taxon>
    </lineage>
</organism>
<evidence type="ECO:0000313" key="2">
    <source>
        <dbReference type="EMBL" id="KIW65481.1"/>
    </source>
</evidence>
<feature type="compositionally biased region" description="Low complexity" evidence="1">
    <location>
        <begin position="373"/>
        <end position="389"/>
    </location>
</feature>
<proteinExistence type="predicted"/>